<evidence type="ECO:0000256" key="1">
    <source>
        <dbReference type="SAM" id="SignalP"/>
    </source>
</evidence>
<dbReference type="InterPro" id="IPR010642">
    <property type="entry name" value="Invasion_prot_B"/>
</dbReference>
<dbReference type="Proteomes" id="UP000563050">
    <property type="component" value="Unassembled WGS sequence"/>
</dbReference>
<keyword evidence="1" id="KW-0732">Signal</keyword>
<proteinExistence type="predicted"/>
<evidence type="ECO:0000313" key="2">
    <source>
        <dbReference type="EMBL" id="MBB3183959.1"/>
    </source>
</evidence>
<feature type="signal peptide" evidence="1">
    <location>
        <begin position="1"/>
        <end position="26"/>
    </location>
</feature>
<dbReference type="RefSeq" id="WP_040183529.1">
    <property type="nucleotide sequence ID" value="NZ_JACHXQ010000004.1"/>
</dbReference>
<dbReference type="Gene3D" id="2.60.40.1880">
    <property type="entry name" value="Invasion associated locus B (IalB) protein"/>
    <property type="match status" value="1"/>
</dbReference>
<gene>
    <name evidence="2" type="ORF">FHR95_001519</name>
</gene>
<feature type="chain" id="PRO_5030642998" evidence="1">
    <location>
        <begin position="27"/>
        <end position="174"/>
    </location>
</feature>
<dbReference type="AlphaFoldDB" id="A0A7W5DJA4"/>
<dbReference type="InterPro" id="IPR038696">
    <property type="entry name" value="IalB_sf"/>
</dbReference>
<sequence length="174" mass="18602">MSNSLAKRLCMTALLSLLAVASQAVAQQASPGAEARTEQFRDWEVICPPERSQGACTMSQLVTNPNSNDPLMRVIVGYPPELEGRPAMTFLLPLGVRLAPGLQLSVGGGEPTQFPYQVCLEQSCRADLPLDASMLQALRSGTTATLSLIGPRGNRMDLDISLMGFTDASQRIAP</sequence>
<dbReference type="EMBL" id="JACHXQ010000004">
    <property type="protein sequence ID" value="MBB3183959.1"/>
    <property type="molecule type" value="Genomic_DNA"/>
</dbReference>
<evidence type="ECO:0000313" key="3">
    <source>
        <dbReference type="Proteomes" id="UP000563050"/>
    </source>
</evidence>
<organism evidence="2 3">
    <name type="scientific">Halomonas fontilapidosi</name>
    <dbReference type="NCBI Taxonomy" id="616675"/>
    <lineage>
        <taxon>Bacteria</taxon>
        <taxon>Pseudomonadati</taxon>
        <taxon>Pseudomonadota</taxon>
        <taxon>Gammaproteobacteria</taxon>
        <taxon>Oceanospirillales</taxon>
        <taxon>Halomonadaceae</taxon>
        <taxon>Halomonas</taxon>
    </lineage>
</organism>
<comment type="caution">
    <text evidence="2">The sequence shown here is derived from an EMBL/GenBank/DDBJ whole genome shotgun (WGS) entry which is preliminary data.</text>
</comment>
<accession>A0A7W5DJA4</accession>
<dbReference type="Pfam" id="PF06776">
    <property type="entry name" value="IalB"/>
    <property type="match status" value="1"/>
</dbReference>
<name>A0A7W5DJA4_9GAMM</name>
<reference evidence="2 3" key="1">
    <citation type="submission" date="2020-08" db="EMBL/GenBank/DDBJ databases">
        <title>Genomic Encyclopedia of Type Strains, Phase III (KMG-III): the genomes of soil and plant-associated and newly described type strains.</title>
        <authorList>
            <person name="Whitman W."/>
        </authorList>
    </citation>
    <scope>NUCLEOTIDE SEQUENCE [LARGE SCALE GENOMIC DNA]</scope>
    <source>
        <strain evidence="2 3">CECT 7341</strain>
    </source>
</reference>
<keyword evidence="3" id="KW-1185">Reference proteome</keyword>
<protein>
    <submittedName>
        <fullName evidence="2">Invasion protein IalB</fullName>
    </submittedName>
</protein>